<dbReference type="InterPro" id="IPR029052">
    <property type="entry name" value="Metallo-depent_PP-like"/>
</dbReference>
<evidence type="ECO:0000259" key="2">
    <source>
        <dbReference type="Pfam" id="PF16370"/>
    </source>
</evidence>
<feature type="domain" description="Calcineurin-like phosphoesterase N-terminal" evidence="3">
    <location>
        <begin position="48"/>
        <end position="124"/>
    </location>
</feature>
<feature type="chain" id="PRO_5025043989" evidence="1">
    <location>
        <begin position="29"/>
        <end position="510"/>
    </location>
</feature>
<dbReference type="PANTHER" id="PTHR43143:SF1">
    <property type="entry name" value="SERINE_THREONINE-PROTEIN PHOSPHATASE CPPED1"/>
    <property type="match status" value="1"/>
</dbReference>
<dbReference type="Pfam" id="PF16371">
    <property type="entry name" value="MetallophosN"/>
    <property type="match status" value="1"/>
</dbReference>
<keyword evidence="1" id="KW-0732">Signal</keyword>
<dbReference type="Gene3D" id="3.60.21.10">
    <property type="match status" value="1"/>
</dbReference>
<dbReference type="RefSeq" id="WP_150902657.1">
    <property type="nucleotide sequence ID" value="NZ_VTWT01000002.1"/>
</dbReference>
<dbReference type="PANTHER" id="PTHR43143">
    <property type="entry name" value="METALLOPHOSPHOESTERASE, CALCINEURIN SUPERFAMILY"/>
    <property type="match status" value="1"/>
</dbReference>
<dbReference type="EMBL" id="VTWT01000002">
    <property type="protein sequence ID" value="KAA9340730.1"/>
    <property type="molecule type" value="Genomic_DNA"/>
</dbReference>
<keyword evidence="5" id="KW-1185">Reference proteome</keyword>
<dbReference type="PROSITE" id="PS51318">
    <property type="entry name" value="TAT"/>
    <property type="match status" value="1"/>
</dbReference>
<comment type="caution">
    <text evidence="4">The sequence shown here is derived from an EMBL/GenBank/DDBJ whole genome shotgun (WGS) entry which is preliminary data.</text>
</comment>
<dbReference type="SUPFAM" id="SSF56300">
    <property type="entry name" value="Metallo-dependent phosphatases"/>
    <property type="match status" value="1"/>
</dbReference>
<reference evidence="4 5" key="1">
    <citation type="submission" date="2019-09" db="EMBL/GenBank/DDBJ databases">
        <title>Genome sequence of Adhaeribacter sp. M2.</title>
        <authorList>
            <person name="Srinivasan S."/>
        </authorList>
    </citation>
    <scope>NUCLEOTIDE SEQUENCE [LARGE SCALE GENOMIC DNA]</scope>
    <source>
        <strain evidence="4 5">M2</strain>
    </source>
</reference>
<feature type="signal peptide" evidence="1">
    <location>
        <begin position="1"/>
        <end position="28"/>
    </location>
</feature>
<evidence type="ECO:0000256" key="1">
    <source>
        <dbReference type="SAM" id="SignalP"/>
    </source>
</evidence>
<feature type="domain" description="Calcineurin-like phosphoesterase C-terminal" evidence="2">
    <location>
        <begin position="348"/>
        <end position="495"/>
    </location>
</feature>
<dbReference type="InterPro" id="IPR032285">
    <property type="entry name" value="Metallophos_N"/>
</dbReference>
<dbReference type="InterPro" id="IPR032288">
    <property type="entry name" value="Metallophos_C"/>
</dbReference>
<proteinExistence type="predicted"/>
<evidence type="ECO:0000313" key="4">
    <source>
        <dbReference type="EMBL" id="KAA9340730.1"/>
    </source>
</evidence>
<organism evidence="4 5">
    <name type="scientific">Adhaeribacter soli</name>
    <dbReference type="NCBI Taxonomy" id="2607655"/>
    <lineage>
        <taxon>Bacteria</taxon>
        <taxon>Pseudomonadati</taxon>
        <taxon>Bacteroidota</taxon>
        <taxon>Cytophagia</taxon>
        <taxon>Cytophagales</taxon>
        <taxon>Hymenobacteraceae</taxon>
        <taxon>Adhaeribacter</taxon>
    </lineage>
</organism>
<evidence type="ECO:0000259" key="3">
    <source>
        <dbReference type="Pfam" id="PF16371"/>
    </source>
</evidence>
<accession>A0A5N1J7E3</accession>
<protein>
    <submittedName>
        <fullName evidence="4">Metallophosphoesterase</fullName>
    </submittedName>
</protein>
<evidence type="ECO:0000313" key="5">
    <source>
        <dbReference type="Proteomes" id="UP000326570"/>
    </source>
</evidence>
<name>A0A5N1J7E3_9BACT</name>
<sequence length="510" mass="57984">MAVQRRDFLKKLGLAGVGLSLMPGLIQAAPKYKMPAKGKDLSVVRLSGKVHTNGSGIANVAVTDGYNVVLTDAKGRYEFDSNATVEFVYISIPRGYEFPSEKSITRFYKRITAERGKFKADFELKKLTQDDTNHNYVVWADPQIISKSDAEQLKTESAPDLKKLVSSYAAGTLFHGFGCGDLVWDKFELFDDYQQALNHTAVQFFQVIGNHDMDLTARTDEHSAETFKKLFGPTYYSFNRGEIHYVVLDDVFFIGTAKKYIGYITEKQLAWLEQDLAHIKPGSTVVVNLHIPVFTRQHIRNKEKDEPLGGVVANRKELYRLLKPFKAHINSGHTHFNEKILEGDNIIEHVHGTVCGAWWTGPICFDGTPGGYGVYEVNGSDIKWYYKSTSLPKEHQLRLYPVGKVKEKPEHFAANVWNWDPQWKVEWLEDDRKMGEMQRETGYDPLSVELHEGTAKPAKHKWVEPQLTEHLFFAKPSPNTHKITVKVTDRFGNIFQEELAQQQPVKSAVN</sequence>
<dbReference type="Pfam" id="PF16370">
    <property type="entry name" value="MetallophosC"/>
    <property type="match status" value="1"/>
</dbReference>
<dbReference type="InterPro" id="IPR051918">
    <property type="entry name" value="STPP_CPPED1"/>
</dbReference>
<gene>
    <name evidence="4" type="ORF">F0P94_04700</name>
</gene>
<dbReference type="Proteomes" id="UP000326570">
    <property type="component" value="Unassembled WGS sequence"/>
</dbReference>
<dbReference type="AlphaFoldDB" id="A0A5N1J7E3"/>
<dbReference type="InterPro" id="IPR006311">
    <property type="entry name" value="TAT_signal"/>
</dbReference>